<comment type="caution">
    <text evidence="2">The sequence shown here is derived from an EMBL/GenBank/DDBJ whole genome shotgun (WGS) entry which is preliminary data.</text>
</comment>
<dbReference type="RefSeq" id="WP_188679319.1">
    <property type="nucleotide sequence ID" value="NZ_BMNY01000001.1"/>
</dbReference>
<dbReference type="SUPFAM" id="SSF103501">
    <property type="entry name" value="Respiratory nitrate reductase 1 gamma chain"/>
    <property type="match status" value="1"/>
</dbReference>
<accession>A0AA37F958</accession>
<protein>
    <submittedName>
        <fullName evidence="2">Tricarballylate utilization protein B</fullName>
    </submittedName>
</protein>
<dbReference type="SUPFAM" id="SSF54862">
    <property type="entry name" value="4Fe-4S ferredoxins"/>
    <property type="match status" value="1"/>
</dbReference>
<evidence type="ECO:0000313" key="2">
    <source>
        <dbReference type="EMBL" id="GGM66194.1"/>
    </source>
</evidence>
<keyword evidence="1" id="KW-1133">Transmembrane helix</keyword>
<reference evidence="2" key="2">
    <citation type="submission" date="2022-09" db="EMBL/GenBank/DDBJ databases">
        <authorList>
            <person name="Sun Q."/>
            <person name="Ohkuma M."/>
        </authorList>
    </citation>
    <scope>NUCLEOTIDE SEQUENCE</scope>
    <source>
        <strain evidence="2">JCM 13583</strain>
    </source>
</reference>
<feature type="transmembrane region" description="Helical" evidence="1">
    <location>
        <begin position="143"/>
        <end position="161"/>
    </location>
</feature>
<keyword evidence="1" id="KW-0472">Membrane</keyword>
<evidence type="ECO:0000256" key="1">
    <source>
        <dbReference type="SAM" id="Phobius"/>
    </source>
</evidence>
<dbReference type="InterPro" id="IPR036197">
    <property type="entry name" value="NarG-like_sf"/>
</dbReference>
<dbReference type="EMBL" id="BMNY01000001">
    <property type="protein sequence ID" value="GGM66194.1"/>
    <property type="molecule type" value="Genomic_DNA"/>
</dbReference>
<feature type="transmembrane region" description="Helical" evidence="1">
    <location>
        <begin position="304"/>
        <end position="324"/>
    </location>
</feature>
<dbReference type="AlphaFoldDB" id="A0AA37F958"/>
<organism evidence="2 3">
    <name type="scientific">Thermogymnomonas acidicola</name>
    <dbReference type="NCBI Taxonomy" id="399579"/>
    <lineage>
        <taxon>Archaea</taxon>
        <taxon>Methanobacteriati</taxon>
        <taxon>Thermoplasmatota</taxon>
        <taxon>Thermoplasmata</taxon>
        <taxon>Thermoplasmatales</taxon>
        <taxon>Thermogymnomonas</taxon>
    </lineage>
</organism>
<dbReference type="Proteomes" id="UP000632195">
    <property type="component" value="Unassembled WGS sequence"/>
</dbReference>
<keyword evidence="1" id="KW-0812">Transmembrane</keyword>
<proteinExistence type="predicted"/>
<dbReference type="InterPro" id="IPR017900">
    <property type="entry name" value="4Fe4S_Fe_S_CS"/>
</dbReference>
<feature type="transmembrane region" description="Helical" evidence="1">
    <location>
        <begin position="239"/>
        <end position="259"/>
    </location>
</feature>
<reference evidence="2" key="1">
    <citation type="journal article" date="2014" name="Int. J. Syst. Evol. Microbiol.">
        <title>Complete genome sequence of Corynebacterium casei LMG S-19264T (=DSM 44701T), isolated from a smear-ripened cheese.</title>
        <authorList>
            <consortium name="US DOE Joint Genome Institute (JGI-PGF)"/>
            <person name="Walter F."/>
            <person name="Albersmeier A."/>
            <person name="Kalinowski J."/>
            <person name="Ruckert C."/>
        </authorList>
    </citation>
    <scope>NUCLEOTIDE SEQUENCE</scope>
    <source>
        <strain evidence="2">JCM 13583</strain>
    </source>
</reference>
<gene>
    <name evidence="2" type="primary">citB</name>
    <name evidence="2" type="ORF">GCM10007108_00570</name>
</gene>
<name>A0AA37F958_9ARCH</name>
<dbReference type="PROSITE" id="PS00198">
    <property type="entry name" value="4FE4S_FER_1"/>
    <property type="match status" value="1"/>
</dbReference>
<keyword evidence="3" id="KW-1185">Reference proteome</keyword>
<evidence type="ECO:0000313" key="3">
    <source>
        <dbReference type="Proteomes" id="UP000632195"/>
    </source>
</evidence>
<feature type="transmembrane region" description="Helical" evidence="1">
    <location>
        <begin position="214"/>
        <end position="233"/>
    </location>
</feature>
<feature type="transmembrane region" description="Helical" evidence="1">
    <location>
        <begin position="104"/>
        <end position="123"/>
    </location>
</feature>
<sequence>MSEVPGVYGEALRQLTICNACRYCEGFCAVWDAIEFRHTLRLEEIPYIANLCHDCRDCYYACPFNEPLHEYRLNIPRVLGQSRLRSYRESVWPPSMVRLIDHPWAFALSSLAIAVVAAVAYALLTGRHLFSASPLTYYVPPVLFRAISITLYSYTIAMWAVQGYRFSRSAESLGKASPRSYLTALRDALTHRYFRGGGVGCRVPGERSRYMRAVFHPLFFFGFLLALASISLYPDLDHVTVAVYGAASIMMLVGSAGLISMDAIDTVAMRSAEVKGFDLPFAVALLLAGLTGTLFTLLQGTPYHGLTFLVHDAIIAAVFVIAPYSKFLHPVYRLISLAKFHEESLLGR</sequence>
<feature type="transmembrane region" description="Helical" evidence="1">
    <location>
        <begin position="279"/>
        <end position="298"/>
    </location>
</feature>